<feature type="transmembrane region" description="Helical" evidence="1">
    <location>
        <begin position="29"/>
        <end position="47"/>
    </location>
</feature>
<name>A0ABW8ND00_9GAMM</name>
<reference evidence="3 4" key="1">
    <citation type="submission" date="2024-03" db="EMBL/GenBank/DDBJ databases">
        <title>High-quality draft genome sequence of Oceanobacter sp. wDCs-4.</title>
        <authorList>
            <person name="Dong C."/>
        </authorList>
    </citation>
    <scope>NUCLEOTIDE SEQUENCE [LARGE SCALE GENOMIC DNA]</scope>
    <source>
        <strain evidence="4">wDCs-4</strain>
    </source>
</reference>
<evidence type="ECO:0000259" key="2">
    <source>
        <dbReference type="Pfam" id="PF09834"/>
    </source>
</evidence>
<protein>
    <submittedName>
        <fullName evidence="3">DUF2061 domain-containing protein</fullName>
    </submittedName>
</protein>
<organism evidence="3 4">
    <name type="scientific">Oceanobacter antarcticus</name>
    <dbReference type="NCBI Taxonomy" id="3133425"/>
    <lineage>
        <taxon>Bacteria</taxon>
        <taxon>Pseudomonadati</taxon>
        <taxon>Pseudomonadota</taxon>
        <taxon>Gammaproteobacteria</taxon>
        <taxon>Oceanospirillales</taxon>
        <taxon>Oceanospirillaceae</taxon>
        <taxon>Oceanobacter</taxon>
    </lineage>
</organism>
<dbReference type="EMBL" id="JBBKTX010000001">
    <property type="protein sequence ID" value="MFK4750797.1"/>
    <property type="molecule type" value="Genomic_DNA"/>
</dbReference>
<feature type="domain" description="DUF2061" evidence="2">
    <location>
        <begin position="1"/>
        <end position="52"/>
    </location>
</feature>
<dbReference type="RefSeq" id="WP_416204386.1">
    <property type="nucleotide sequence ID" value="NZ_JBBKTX010000001.1"/>
</dbReference>
<proteinExistence type="predicted"/>
<evidence type="ECO:0000256" key="1">
    <source>
        <dbReference type="SAM" id="Phobius"/>
    </source>
</evidence>
<sequence>MIKTLTFAVMHFCVAFTVAYTLTGDLLVGGLVAIVEPAINTVAFYFHEMAWNMKEKMKDQIRAVGAVSVNGWVAVQSEGAGR</sequence>
<evidence type="ECO:0000313" key="4">
    <source>
        <dbReference type="Proteomes" id="UP001620597"/>
    </source>
</evidence>
<keyword evidence="1" id="KW-1133">Transmembrane helix</keyword>
<dbReference type="Pfam" id="PF09834">
    <property type="entry name" value="DUF2061"/>
    <property type="match status" value="1"/>
</dbReference>
<keyword evidence="1" id="KW-0472">Membrane</keyword>
<dbReference type="InterPro" id="IPR018638">
    <property type="entry name" value="DUF2061_membrane"/>
</dbReference>
<keyword evidence="4" id="KW-1185">Reference proteome</keyword>
<gene>
    <name evidence="3" type="ORF">WG929_00105</name>
</gene>
<accession>A0ABW8ND00</accession>
<dbReference type="Proteomes" id="UP001620597">
    <property type="component" value="Unassembled WGS sequence"/>
</dbReference>
<evidence type="ECO:0000313" key="3">
    <source>
        <dbReference type="EMBL" id="MFK4750797.1"/>
    </source>
</evidence>
<keyword evidence="1" id="KW-0812">Transmembrane</keyword>
<comment type="caution">
    <text evidence="3">The sequence shown here is derived from an EMBL/GenBank/DDBJ whole genome shotgun (WGS) entry which is preliminary data.</text>
</comment>